<evidence type="ECO:0000313" key="11">
    <source>
        <dbReference type="EMBL" id="KTD31693.1"/>
    </source>
</evidence>
<proteinExistence type="predicted"/>
<dbReference type="InterPro" id="IPR058130">
    <property type="entry name" value="PEA_transf_C"/>
</dbReference>
<dbReference type="InterPro" id="IPR012549">
    <property type="entry name" value="EptA-like_N"/>
</dbReference>
<dbReference type="CDD" id="cd16017">
    <property type="entry name" value="LptA"/>
    <property type="match status" value="1"/>
</dbReference>
<feature type="transmembrane region" description="Helical" evidence="8">
    <location>
        <begin position="44"/>
        <end position="66"/>
    </location>
</feature>
<dbReference type="Proteomes" id="UP000054985">
    <property type="component" value="Unassembled WGS sequence"/>
</dbReference>
<dbReference type="STRING" id="39962.Lmor_2569"/>
<evidence type="ECO:0000259" key="9">
    <source>
        <dbReference type="Pfam" id="PF00884"/>
    </source>
</evidence>
<keyword evidence="5 8" id="KW-0812">Transmembrane</keyword>
<dbReference type="InterPro" id="IPR040423">
    <property type="entry name" value="PEA_transferase"/>
</dbReference>
<dbReference type="InterPro" id="IPR000917">
    <property type="entry name" value="Sulfatase_N"/>
</dbReference>
<keyword evidence="13" id="KW-1185">Reference proteome</keyword>
<dbReference type="EMBL" id="UGOG01000001">
    <property type="protein sequence ID" value="STX62227.1"/>
    <property type="molecule type" value="Genomic_DNA"/>
</dbReference>
<keyword evidence="6 8" id="KW-1133">Transmembrane helix</keyword>
<evidence type="ECO:0000256" key="5">
    <source>
        <dbReference type="ARBA" id="ARBA00022692"/>
    </source>
</evidence>
<evidence type="ECO:0000256" key="6">
    <source>
        <dbReference type="ARBA" id="ARBA00022989"/>
    </source>
</evidence>
<evidence type="ECO:0000256" key="1">
    <source>
        <dbReference type="ARBA" id="ARBA00004429"/>
    </source>
</evidence>
<reference evidence="12 14" key="2">
    <citation type="submission" date="2018-06" db="EMBL/GenBank/DDBJ databases">
        <authorList>
            <consortium name="Pathogen Informatics"/>
            <person name="Doyle S."/>
        </authorList>
    </citation>
    <scope>NUCLEOTIDE SEQUENCE [LARGE SCALE GENOMIC DNA]</scope>
    <source>
        <strain evidence="12 14">NCTC12239</strain>
    </source>
</reference>
<dbReference type="GO" id="GO:0016776">
    <property type="term" value="F:phosphotransferase activity, phosphate group as acceptor"/>
    <property type="evidence" value="ECO:0007669"/>
    <property type="project" value="TreeGrafter"/>
</dbReference>
<evidence type="ECO:0000313" key="12">
    <source>
        <dbReference type="EMBL" id="STX62227.1"/>
    </source>
</evidence>
<dbReference type="RefSeq" id="WP_028385318.1">
    <property type="nucleotide sequence ID" value="NZ_CAAAJG010000019.1"/>
</dbReference>
<dbReference type="EC" id="2.7.-.-" evidence="12"/>
<dbReference type="InterPro" id="IPR017850">
    <property type="entry name" value="Alkaline_phosphatase_core_sf"/>
</dbReference>
<keyword evidence="4 12" id="KW-0808">Transferase</keyword>
<dbReference type="GO" id="GO:0009244">
    <property type="term" value="P:lipopolysaccharide core region biosynthetic process"/>
    <property type="evidence" value="ECO:0007669"/>
    <property type="project" value="TreeGrafter"/>
</dbReference>
<dbReference type="Pfam" id="PF08019">
    <property type="entry name" value="EptA_B_N"/>
    <property type="match status" value="1"/>
</dbReference>
<feature type="domain" description="Sulfatase N-terminal" evidence="9">
    <location>
        <begin position="230"/>
        <end position="518"/>
    </location>
</feature>
<evidence type="ECO:0000313" key="14">
    <source>
        <dbReference type="Proteomes" id="UP000254040"/>
    </source>
</evidence>
<dbReference type="NCBIfam" id="NF028537">
    <property type="entry name" value="P_eth_NH2_trans"/>
    <property type="match status" value="1"/>
</dbReference>
<organism evidence="12 14">
    <name type="scientific">Legionella moravica</name>
    <dbReference type="NCBI Taxonomy" id="39962"/>
    <lineage>
        <taxon>Bacteria</taxon>
        <taxon>Pseudomonadati</taxon>
        <taxon>Pseudomonadota</taxon>
        <taxon>Gammaproteobacteria</taxon>
        <taxon>Legionellales</taxon>
        <taxon>Legionellaceae</taxon>
        <taxon>Legionella</taxon>
    </lineage>
</organism>
<accession>A0A378JW28</accession>
<gene>
    <name evidence="12" type="primary">eptA</name>
    <name evidence="11" type="ORF">Lmor_2569</name>
    <name evidence="12" type="ORF">NCTC12239_01148</name>
</gene>
<keyword evidence="3" id="KW-0997">Cell inner membrane</keyword>
<comment type="subcellular location">
    <subcellularLocation>
        <location evidence="1">Cell inner membrane</location>
        <topology evidence="1">Multi-pass membrane protein</topology>
    </subcellularLocation>
</comment>
<evidence type="ECO:0000256" key="2">
    <source>
        <dbReference type="ARBA" id="ARBA00022475"/>
    </source>
</evidence>
<dbReference type="PANTHER" id="PTHR30443:SF0">
    <property type="entry name" value="PHOSPHOETHANOLAMINE TRANSFERASE EPTA"/>
    <property type="match status" value="1"/>
</dbReference>
<dbReference type="SUPFAM" id="SSF53649">
    <property type="entry name" value="Alkaline phosphatase-like"/>
    <property type="match status" value="1"/>
</dbReference>
<evidence type="ECO:0000313" key="13">
    <source>
        <dbReference type="Proteomes" id="UP000054985"/>
    </source>
</evidence>
<dbReference type="PANTHER" id="PTHR30443">
    <property type="entry name" value="INNER MEMBRANE PROTEIN"/>
    <property type="match status" value="1"/>
</dbReference>
<sequence>MFLLNCIKSNYLLLSVALLLTALYNGAFYHHINEVYPAFAGNSGFLISTFVLIFAANTLVFSFLCIRRLTKPVLVVFVLFAAIAAYYMDTFDVIIDRIMIQNIVMTDAKEASDLITLKLGLYVSFLGLVPAVLIYRYKRTAIPWRRAIGERLVFIFLLLLVAISQLSLFPKYYASFSREHKIVRYYINPLSLINAMWGYASSKLQDQAPKITTPLGSDAHVVRSGNERRLIILVVGETARWDHFSLNGYSKQTNPLLSQEQSVSFKRVTSCGTSTGVAVPCMFSPFERAAYSEKKFNASENLLDVLAHAGVTVLWRENNSDSKGVAVRPHHVVYQDYKDPSRNTVCDTECRDEGMLIGLQEFIDQHTTGDIAIILHQMGSHGPAYYKRYPSRFEQFKPACKKNLLEQCSLEEIANAYDNTILYTDYFLSKAIGLLKENTKHFETALFYISDHGESLGEFGVYLHGMPYLIAPEAQTHVGAILWLSDNFSQGSMKELKAYADHAFSQDNLFHTILGMFQIQTKEYKAEMDILNVSHHFKEIV</sequence>
<reference evidence="11 13" key="1">
    <citation type="submission" date="2015-11" db="EMBL/GenBank/DDBJ databases">
        <title>Genomic analysis of 38 Legionella species identifies large and diverse effector repertoires.</title>
        <authorList>
            <person name="Burstein D."/>
            <person name="Amaro F."/>
            <person name="Zusman T."/>
            <person name="Lifshitz Z."/>
            <person name="Cohen O."/>
            <person name="Gilbert J.A."/>
            <person name="Pupko T."/>
            <person name="Shuman H.A."/>
            <person name="Segal G."/>
        </authorList>
    </citation>
    <scope>NUCLEOTIDE SEQUENCE [LARGE SCALE GENOMIC DNA]</scope>
    <source>
        <strain evidence="11 13">ATCC 43877</strain>
    </source>
</reference>
<dbReference type="GO" id="GO:0005886">
    <property type="term" value="C:plasma membrane"/>
    <property type="evidence" value="ECO:0007669"/>
    <property type="project" value="UniProtKB-SubCell"/>
</dbReference>
<feature type="transmembrane region" description="Helical" evidence="8">
    <location>
        <begin position="148"/>
        <end position="169"/>
    </location>
</feature>
<protein>
    <submittedName>
        <fullName evidence="12">Sulfatase</fullName>
        <ecNumber evidence="12">2.7.-.-</ecNumber>
    </submittedName>
</protein>
<keyword evidence="7 8" id="KW-0472">Membrane</keyword>
<feature type="domain" description="Phosphoethanolamine transferase N-terminal" evidence="10">
    <location>
        <begin position="53"/>
        <end position="203"/>
    </location>
</feature>
<dbReference type="EMBL" id="LNYN01000035">
    <property type="protein sequence ID" value="KTD31693.1"/>
    <property type="molecule type" value="Genomic_DNA"/>
</dbReference>
<evidence type="ECO:0000256" key="3">
    <source>
        <dbReference type="ARBA" id="ARBA00022519"/>
    </source>
</evidence>
<feature type="transmembrane region" description="Helical" evidence="8">
    <location>
        <begin position="12"/>
        <end position="32"/>
    </location>
</feature>
<evidence type="ECO:0000256" key="8">
    <source>
        <dbReference type="SAM" id="Phobius"/>
    </source>
</evidence>
<dbReference type="OrthoDB" id="9786870at2"/>
<name>A0A378JW28_9GAMM</name>
<evidence type="ECO:0000256" key="7">
    <source>
        <dbReference type="ARBA" id="ARBA00023136"/>
    </source>
</evidence>
<dbReference type="Gene3D" id="3.40.720.10">
    <property type="entry name" value="Alkaline Phosphatase, subunit A"/>
    <property type="match status" value="1"/>
</dbReference>
<keyword evidence="2" id="KW-1003">Cell membrane</keyword>
<evidence type="ECO:0000256" key="4">
    <source>
        <dbReference type="ARBA" id="ARBA00022679"/>
    </source>
</evidence>
<dbReference type="AlphaFoldDB" id="A0A378JW28"/>
<feature type="transmembrane region" description="Helical" evidence="8">
    <location>
        <begin position="73"/>
        <end position="95"/>
    </location>
</feature>
<dbReference type="Pfam" id="PF00884">
    <property type="entry name" value="Sulfatase"/>
    <property type="match status" value="1"/>
</dbReference>
<feature type="transmembrane region" description="Helical" evidence="8">
    <location>
        <begin position="115"/>
        <end position="136"/>
    </location>
</feature>
<evidence type="ECO:0000259" key="10">
    <source>
        <dbReference type="Pfam" id="PF08019"/>
    </source>
</evidence>
<dbReference type="Proteomes" id="UP000254040">
    <property type="component" value="Unassembled WGS sequence"/>
</dbReference>